<dbReference type="CDD" id="cd00742">
    <property type="entry name" value="FABP"/>
    <property type="match status" value="1"/>
</dbReference>
<evidence type="ECO:0000259" key="3">
    <source>
        <dbReference type="PROSITE" id="PS00214"/>
    </source>
</evidence>
<dbReference type="AlphaFoldDB" id="A0A7R9QHQ4"/>
<gene>
    <name evidence="4" type="ORF">ONB1V03_LOCUS5582</name>
</gene>
<comment type="similarity">
    <text evidence="1">Belongs to the calycin superfamily. Fatty-acid binding protein (FABP) family.</text>
</comment>
<dbReference type="InterPro" id="IPR000463">
    <property type="entry name" value="Fatty_acid-bd"/>
</dbReference>
<organism evidence="4">
    <name type="scientific">Oppiella nova</name>
    <dbReference type="NCBI Taxonomy" id="334625"/>
    <lineage>
        <taxon>Eukaryota</taxon>
        <taxon>Metazoa</taxon>
        <taxon>Ecdysozoa</taxon>
        <taxon>Arthropoda</taxon>
        <taxon>Chelicerata</taxon>
        <taxon>Arachnida</taxon>
        <taxon>Acari</taxon>
        <taxon>Acariformes</taxon>
        <taxon>Sarcoptiformes</taxon>
        <taxon>Oribatida</taxon>
        <taxon>Brachypylina</taxon>
        <taxon>Oppioidea</taxon>
        <taxon>Oppiidae</taxon>
        <taxon>Oppiella</taxon>
    </lineage>
</organism>
<evidence type="ECO:0000256" key="1">
    <source>
        <dbReference type="ARBA" id="ARBA00008390"/>
    </source>
</evidence>
<dbReference type="GO" id="GO:0008289">
    <property type="term" value="F:lipid binding"/>
    <property type="evidence" value="ECO:0007669"/>
    <property type="project" value="UniProtKB-KW"/>
</dbReference>
<dbReference type="OrthoDB" id="412780at2759"/>
<dbReference type="PANTHER" id="PTHR11955">
    <property type="entry name" value="FATTY ACID BINDING PROTEIN"/>
    <property type="match status" value="1"/>
</dbReference>
<dbReference type="PRINTS" id="PR00178">
    <property type="entry name" value="FATTYACIDBP"/>
</dbReference>
<dbReference type="InterPro" id="IPR031259">
    <property type="entry name" value="ILBP"/>
</dbReference>
<evidence type="ECO:0000313" key="5">
    <source>
        <dbReference type="Proteomes" id="UP000728032"/>
    </source>
</evidence>
<dbReference type="EMBL" id="CAJPVJ010002279">
    <property type="protein sequence ID" value="CAG2166053.1"/>
    <property type="molecule type" value="Genomic_DNA"/>
</dbReference>
<proteinExistence type="inferred from homology"/>
<name>A0A7R9QHQ4_9ACAR</name>
<reference evidence="4" key="1">
    <citation type="submission" date="2020-11" db="EMBL/GenBank/DDBJ databases">
        <authorList>
            <person name="Tran Van P."/>
        </authorList>
    </citation>
    <scope>NUCLEOTIDE SEQUENCE</scope>
</reference>
<sequence length="178" mass="20870">MFAFEWNTSSLSCSFRNKEIVDIVNLEINQDLEDRDVKNESRNSGEIDFTGRYKMMKSENFDKFLEELGVGFLQRTIANRAHPDYEITRNGDTYKLKTISEFKTSEINFKLNGEEFEENRLDGLRVKATIVQKGNKWIHKQISDRNLVTIIREFKDDTIRVTGALNNVAFVRIYKKVK</sequence>
<dbReference type="Gene3D" id="2.40.128.20">
    <property type="match status" value="1"/>
</dbReference>
<protein>
    <recommendedName>
        <fullName evidence="3">Cytosolic fatty-acid binding proteins domain-containing protein</fullName>
    </recommendedName>
</protein>
<dbReference type="Proteomes" id="UP000728032">
    <property type="component" value="Unassembled WGS sequence"/>
</dbReference>
<keyword evidence="2" id="KW-0446">Lipid-binding</keyword>
<evidence type="ECO:0000256" key="2">
    <source>
        <dbReference type="ARBA" id="ARBA00023121"/>
    </source>
</evidence>
<dbReference type="InterPro" id="IPR012674">
    <property type="entry name" value="Calycin"/>
</dbReference>
<accession>A0A7R9QHQ4</accession>
<dbReference type="PROSITE" id="PS00214">
    <property type="entry name" value="FABP"/>
    <property type="match status" value="1"/>
</dbReference>
<feature type="domain" description="Cytosolic fatty-acid binding proteins" evidence="3">
    <location>
        <begin position="51"/>
        <end position="68"/>
    </location>
</feature>
<evidence type="ECO:0000313" key="4">
    <source>
        <dbReference type="EMBL" id="CAD7646157.1"/>
    </source>
</evidence>
<dbReference type="SUPFAM" id="SSF50814">
    <property type="entry name" value="Lipocalins"/>
    <property type="match status" value="1"/>
</dbReference>
<dbReference type="EMBL" id="OC917104">
    <property type="protein sequence ID" value="CAD7646157.1"/>
    <property type="molecule type" value="Genomic_DNA"/>
</dbReference>
<keyword evidence="5" id="KW-1185">Reference proteome</keyword>